<feature type="coiled-coil region" evidence="6">
    <location>
        <begin position="133"/>
        <end position="210"/>
    </location>
</feature>
<evidence type="ECO:0000313" key="9">
    <source>
        <dbReference type="EMBL" id="TDL23946.1"/>
    </source>
</evidence>
<dbReference type="EMBL" id="ML170168">
    <property type="protein sequence ID" value="TDL23946.1"/>
    <property type="molecule type" value="Genomic_DNA"/>
</dbReference>
<evidence type="ECO:0000256" key="5">
    <source>
        <dbReference type="PROSITE-ProRule" id="PRU00192"/>
    </source>
</evidence>
<evidence type="ECO:0008006" key="11">
    <source>
        <dbReference type="Google" id="ProtNLM"/>
    </source>
</evidence>
<proteinExistence type="inferred from homology"/>
<dbReference type="SUPFAM" id="SSF57850">
    <property type="entry name" value="RING/U-box"/>
    <property type="match status" value="1"/>
</dbReference>
<dbReference type="PROSITE" id="PS50002">
    <property type="entry name" value="SH3"/>
    <property type="match status" value="1"/>
</dbReference>
<evidence type="ECO:0000256" key="4">
    <source>
        <dbReference type="PROSITE-ProRule" id="PRU00175"/>
    </source>
</evidence>
<reference evidence="9 10" key="1">
    <citation type="submission" date="2018-06" db="EMBL/GenBank/DDBJ databases">
        <title>A transcriptomic atlas of mushroom development highlights an independent origin of complex multicellularity.</title>
        <authorList>
            <consortium name="DOE Joint Genome Institute"/>
            <person name="Krizsan K."/>
            <person name="Almasi E."/>
            <person name="Merenyi Z."/>
            <person name="Sahu N."/>
            <person name="Viragh M."/>
            <person name="Koszo T."/>
            <person name="Mondo S."/>
            <person name="Kiss B."/>
            <person name="Balint B."/>
            <person name="Kues U."/>
            <person name="Barry K."/>
            <person name="Hegedus J.C."/>
            <person name="Henrissat B."/>
            <person name="Johnson J."/>
            <person name="Lipzen A."/>
            <person name="Ohm R."/>
            <person name="Nagy I."/>
            <person name="Pangilinan J."/>
            <person name="Yan J."/>
            <person name="Xiong Y."/>
            <person name="Grigoriev I.V."/>
            <person name="Hibbett D.S."/>
            <person name="Nagy L.G."/>
        </authorList>
    </citation>
    <scope>NUCLEOTIDE SEQUENCE [LARGE SCALE GENOMIC DNA]</scope>
    <source>
        <strain evidence="9 10">SZMC22713</strain>
    </source>
</reference>
<dbReference type="STRING" id="50990.A0A4Y7Q9B6"/>
<dbReference type="Gene3D" id="3.30.40.10">
    <property type="entry name" value="Zinc/RING finger domain, C3HC4 (zinc finger)"/>
    <property type="match status" value="1"/>
</dbReference>
<keyword evidence="4" id="KW-0862">Zinc</keyword>
<dbReference type="Pfam" id="PF07653">
    <property type="entry name" value="SH3_2"/>
    <property type="match status" value="2"/>
</dbReference>
<gene>
    <name evidence="9" type="ORF">BD410DRAFT_786644</name>
</gene>
<keyword evidence="6" id="KW-0175">Coiled coil</keyword>
<keyword evidence="2 5" id="KW-0728">SH3 domain</keyword>
<dbReference type="Proteomes" id="UP000294933">
    <property type="component" value="Unassembled WGS sequence"/>
</dbReference>
<dbReference type="GO" id="GO:0008270">
    <property type="term" value="F:zinc ion binding"/>
    <property type="evidence" value="ECO:0007669"/>
    <property type="project" value="UniProtKB-KW"/>
</dbReference>
<dbReference type="SMART" id="SM00326">
    <property type="entry name" value="SH3"/>
    <property type="match status" value="2"/>
</dbReference>
<feature type="domain" description="SH3" evidence="7">
    <location>
        <begin position="240"/>
        <end position="301"/>
    </location>
</feature>
<dbReference type="SMART" id="SM00184">
    <property type="entry name" value="RING"/>
    <property type="match status" value="1"/>
</dbReference>
<dbReference type="Pfam" id="PF14634">
    <property type="entry name" value="zf-RING_5"/>
    <property type="match status" value="1"/>
</dbReference>
<keyword evidence="4" id="KW-0863">Zinc-finger</keyword>
<dbReference type="SUPFAM" id="SSF50044">
    <property type="entry name" value="SH3-domain"/>
    <property type="match status" value="2"/>
</dbReference>
<name>A0A4Y7Q9B6_9AGAM</name>
<evidence type="ECO:0000259" key="8">
    <source>
        <dbReference type="PROSITE" id="PS50089"/>
    </source>
</evidence>
<dbReference type="InterPro" id="IPR013083">
    <property type="entry name" value="Znf_RING/FYVE/PHD"/>
</dbReference>
<evidence type="ECO:0000256" key="3">
    <source>
        <dbReference type="ARBA" id="ARBA00022843"/>
    </source>
</evidence>
<feature type="domain" description="RING-type" evidence="8">
    <location>
        <begin position="4"/>
        <end position="42"/>
    </location>
</feature>
<dbReference type="AlphaFoldDB" id="A0A4Y7Q9B6"/>
<comment type="similarity">
    <text evidence="1">Belongs to the SH3RF family.</text>
</comment>
<dbReference type="InterPro" id="IPR036028">
    <property type="entry name" value="SH3-like_dom_sf"/>
</dbReference>
<dbReference type="Gene3D" id="2.30.30.40">
    <property type="entry name" value="SH3 Domains"/>
    <property type="match status" value="2"/>
</dbReference>
<evidence type="ECO:0000259" key="7">
    <source>
        <dbReference type="PROSITE" id="PS50002"/>
    </source>
</evidence>
<dbReference type="CDD" id="cd00174">
    <property type="entry name" value="SH3"/>
    <property type="match status" value="1"/>
</dbReference>
<dbReference type="OrthoDB" id="6270329at2759"/>
<evidence type="ECO:0000313" key="10">
    <source>
        <dbReference type="Proteomes" id="UP000294933"/>
    </source>
</evidence>
<evidence type="ECO:0000256" key="1">
    <source>
        <dbReference type="ARBA" id="ARBA00008649"/>
    </source>
</evidence>
<accession>A0A4Y7Q9B6</accession>
<dbReference type="InterPro" id="IPR001452">
    <property type="entry name" value="SH3_domain"/>
</dbReference>
<keyword evidence="4" id="KW-0479">Metal-binding</keyword>
<dbReference type="PROSITE" id="PS50089">
    <property type="entry name" value="ZF_RING_2"/>
    <property type="match status" value="1"/>
</dbReference>
<dbReference type="VEuPathDB" id="FungiDB:BD410DRAFT_786644"/>
<organism evidence="9 10">
    <name type="scientific">Rickenella mellea</name>
    <dbReference type="NCBI Taxonomy" id="50990"/>
    <lineage>
        <taxon>Eukaryota</taxon>
        <taxon>Fungi</taxon>
        <taxon>Dikarya</taxon>
        <taxon>Basidiomycota</taxon>
        <taxon>Agaricomycotina</taxon>
        <taxon>Agaricomycetes</taxon>
        <taxon>Hymenochaetales</taxon>
        <taxon>Rickenellaceae</taxon>
        <taxon>Rickenella</taxon>
    </lineage>
</organism>
<protein>
    <recommendedName>
        <fullName evidence="11">SH3 domain-containing protein</fullName>
    </recommendedName>
</protein>
<evidence type="ECO:0000256" key="2">
    <source>
        <dbReference type="ARBA" id="ARBA00022443"/>
    </source>
</evidence>
<sequence length="373" mass="42668">MSECPVCFEVFGPDVTPVALPCGHILCESDVDTVSNQCPTCRREFSPGNAIKLFMTFDATPKVSAAKRRSSGEQQEKIRRLSVLLRDLNRDSSVEEIQRIISSVHRWTRSVVNAKHPEITKVLEQFNLLLELLSSQLAESAQVKDMLDELRERRSVLRVALDEMTKRRDDVVSEFTSQFELMDIEFKKQLAEIQSQNECLKRELVTIVQNRQQISQLAPSFRDLNPRRSLAVSLIPPQTKGAVKARARWSHNLNGEVAEDLTFKEGELIRLVHKPRGIWWIGMTDGRIGCIPDSCIDTYRGRHEDNSVWAIARTSHNIHREVEEDLTFCRGNEIKIIDKLMGVWWFGILGGRLGCIPNEKVMVLEHLRRSITV</sequence>
<evidence type="ECO:0000256" key="6">
    <source>
        <dbReference type="SAM" id="Coils"/>
    </source>
</evidence>
<keyword evidence="3" id="KW-0832">Ubl conjugation</keyword>
<keyword evidence="10" id="KW-1185">Reference proteome</keyword>
<dbReference type="InterPro" id="IPR001841">
    <property type="entry name" value="Znf_RING"/>
</dbReference>